<accession>A0A3S0QSP1</accession>
<evidence type="ECO:0000313" key="2">
    <source>
        <dbReference type="Proteomes" id="UP000276953"/>
    </source>
</evidence>
<dbReference type="AlphaFoldDB" id="A0A3S0QSP1"/>
<name>A0A3S0QSP1_9FLAO</name>
<protein>
    <submittedName>
        <fullName evidence="1">Uncharacterized protein</fullName>
    </submittedName>
</protein>
<proteinExistence type="predicted"/>
<dbReference type="EMBL" id="RYFC01000003">
    <property type="protein sequence ID" value="RTZ45979.1"/>
    <property type="molecule type" value="Genomic_DNA"/>
</dbReference>
<evidence type="ECO:0000313" key="1">
    <source>
        <dbReference type="EMBL" id="RTZ45979.1"/>
    </source>
</evidence>
<reference evidence="1 2" key="1">
    <citation type="submission" date="2018-12" db="EMBL/GenBank/DDBJ databases">
        <title>Draft Genome Sequence of Chryseobacterium arthrosphaerae strain ED882-96 Isolated from the Blood of a Patient with Liver Cirrhosis in Taiwan.</title>
        <authorList>
            <person name="Lin J.-N."/>
            <person name="Lai C.-H."/>
            <person name="Yang C.-H."/>
            <person name="Huang Y.-H."/>
        </authorList>
    </citation>
    <scope>NUCLEOTIDE SEQUENCE [LARGE SCALE GENOMIC DNA]</scope>
    <source>
        <strain evidence="1 2">ED882-96</strain>
    </source>
</reference>
<organism evidence="1 2">
    <name type="scientific">Chryseobacterium arthrosphaerae</name>
    <dbReference type="NCBI Taxonomy" id="651561"/>
    <lineage>
        <taxon>Bacteria</taxon>
        <taxon>Pseudomonadati</taxon>
        <taxon>Bacteroidota</taxon>
        <taxon>Flavobacteriia</taxon>
        <taxon>Flavobacteriales</taxon>
        <taxon>Weeksellaceae</taxon>
        <taxon>Chryseobacterium group</taxon>
        <taxon>Chryseobacterium</taxon>
    </lineage>
</organism>
<dbReference type="Proteomes" id="UP000276953">
    <property type="component" value="Unassembled WGS sequence"/>
</dbReference>
<comment type="caution">
    <text evidence="1">The sequence shown here is derived from an EMBL/GenBank/DDBJ whole genome shotgun (WGS) entry which is preliminary data.</text>
</comment>
<gene>
    <name evidence="1" type="ORF">EJ377_15090</name>
</gene>
<sequence>MSYDSLVMPDKNILYYGSAVSLDDLHQYFINVDKTPIRMLMSLLKKESVLPIRKEIPGKNITEFTDIKPKDTLCSRSRQGIHREPQFPNIWG</sequence>